<evidence type="ECO:0000256" key="7">
    <source>
        <dbReference type="ARBA" id="ARBA00022989"/>
    </source>
</evidence>
<dbReference type="Gene3D" id="2.60.40.1530">
    <property type="entry name" value="ntegrin, alpha v. Chain A, domain 4"/>
    <property type="match status" value="1"/>
</dbReference>
<dbReference type="SUPFAM" id="SSF69318">
    <property type="entry name" value="Integrin alpha N-terminal domain"/>
    <property type="match status" value="1"/>
</dbReference>
<dbReference type="SUPFAM" id="SSF69179">
    <property type="entry name" value="Integrin domains"/>
    <property type="match status" value="3"/>
</dbReference>
<dbReference type="GO" id="GO:0033627">
    <property type="term" value="P:cell adhesion mediated by integrin"/>
    <property type="evidence" value="ECO:0007669"/>
    <property type="project" value="TreeGrafter"/>
</dbReference>
<dbReference type="InterPro" id="IPR013517">
    <property type="entry name" value="FG-GAP"/>
</dbReference>
<evidence type="ECO:0000256" key="4">
    <source>
        <dbReference type="ARBA" id="ARBA00022729"/>
    </source>
</evidence>
<evidence type="ECO:0000256" key="2">
    <source>
        <dbReference type="ARBA" id="ARBA00008054"/>
    </source>
</evidence>
<gene>
    <name evidence="14" type="ORF">OFUS_LOCUS25479</name>
</gene>
<dbReference type="Pfam" id="PF20806">
    <property type="entry name" value="Integrin_A_Ig_3"/>
    <property type="match status" value="1"/>
</dbReference>
<dbReference type="InterPro" id="IPR048286">
    <property type="entry name" value="Integrin_alpha_Ig-like_3"/>
</dbReference>
<evidence type="ECO:0000256" key="13">
    <source>
        <dbReference type="SAM" id="MobiDB-lite"/>
    </source>
</evidence>
<keyword evidence="11" id="KW-0325">Glycoprotein</keyword>
<dbReference type="GO" id="GO:0098609">
    <property type="term" value="P:cell-cell adhesion"/>
    <property type="evidence" value="ECO:0007669"/>
    <property type="project" value="TreeGrafter"/>
</dbReference>
<organism evidence="14 15">
    <name type="scientific">Owenia fusiformis</name>
    <name type="common">Polychaete worm</name>
    <dbReference type="NCBI Taxonomy" id="6347"/>
    <lineage>
        <taxon>Eukaryota</taxon>
        <taxon>Metazoa</taxon>
        <taxon>Spiralia</taxon>
        <taxon>Lophotrochozoa</taxon>
        <taxon>Annelida</taxon>
        <taxon>Polychaeta</taxon>
        <taxon>Sedentaria</taxon>
        <taxon>Canalipalpata</taxon>
        <taxon>Sabellida</taxon>
        <taxon>Oweniida</taxon>
        <taxon>Oweniidae</taxon>
        <taxon>Owenia</taxon>
    </lineage>
</organism>
<dbReference type="InterPro" id="IPR013519">
    <property type="entry name" value="Int_alpha_beta-p"/>
</dbReference>
<dbReference type="InterPro" id="IPR018184">
    <property type="entry name" value="Integrin_alpha_C_CS"/>
</dbReference>
<dbReference type="PANTHER" id="PTHR23220">
    <property type="entry name" value="INTEGRIN ALPHA"/>
    <property type="match status" value="1"/>
</dbReference>
<dbReference type="GO" id="GO:0008305">
    <property type="term" value="C:integrin complex"/>
    <property type="evidence" value="ECO:0007669"/>
    <property type="project" value="InterPro"/>
</dbReference>
<keyword evidence="6 12" id="KW-0130">Cell adhesion</keyword>
<proteinExistence type="inferred from homology"/>
<evidence type="ECO:0000256" key="11">
    <source>
        <dbReference type="ARBA" id="ARBA00023180"/>
    </source>
</evidence>
<evidence type="ECO:0000256" key="1">
    <source>
        <dbReference type="ARBA" id="ARBA00004479"/>
    </source>
</evidence>
<accession>A0A8J1TKK5</accession>
<keyword evidence="9 12" id="KW-0472">Membrane</keyword>
<keyword evidence="10 12" id="KW-0675">Receptor</keyword>
<dbReference type="Pfam" id="PF20805">
    <property type="entry name" value="Integrin_A_Ig_2"/>
    <property type="match status" value="1"/>
</dbReference>
<evidence type="ECO:0000256" key="9">
    <source>
        <dbReference type="ARBA" id="ARBA00023136"/>
    </source>
</evidence>
<name>A0A8J1TKK5_OWEFU</name>
<keyword evidence="4" id="KW-0732">Signal</keyword>
<feature type="region of interest" description="Disordered" evidence="13">
    <location>
        <begin position="1009"/>
        <end position="1039"/>
    </location>
</feature>
<evidence type="ECO:0000313" key="15">
    <source>
        <dbReference type="Proteomes" id="UP000749559"/>
    </source>
</evidence>
<dbReference type="Gene3D" id="1.20.5.930">
    <property type="entry name" value="Bicelle-embedded integrin alpha(iib) transmembrane segment"/>
    <property type="match status" value="1"/>
</dbReference>
<dbReference type="GO" id="GO:0009897">
    <property type="term" value="C:external side of plasma membrane"/>
    <property type="evidence" value="ECO:0007669"/>
    <property type="project" value="TreeGrafter"/>
</dbReference>
<dbReference type="PANTHER" id="PTHR23220:SF133">
    <property type="entry name" value="INTEGRIN ALPHA-PS2"/>
    <property type="match status" value="1"/>
</dbReference>
<dbReference type="PROSITE" id="PS51470">
    <property type="entry name" value="FG_GAP"/>
    <property type="match status" value="5"/>
</dbReference>
<dbReference type="EMBL" id="CAIIXF020000012">
    <property type="protein sequence ID" value="CAH1801714.1"/>
    <property type="molecule type" value="Genomic_DNA"/>
</dbReference>
<comment type="subcellular location">
    <subcellularLocation>
        <location evidence="1 12">Membrane</location>
        <topology evidence="1 12">Single-pass type I membrane protein</topology>
    </subcellularLocation>
</comment>
<evidence type="ECO:0000256" key="6">
    <source>
        <dbReference type="ARBA" id="ARBA00022889"/>
    </source>
</evidence>
<dbReference type="Gene3D" id="2.130.10.130">
    <property type="entry name" value="Integrin alpha, N-terminal"/>
    <property type="match status" value="1"/>
</dbReference>
<evidence type="ECO:0000256" key="8">
    <source>
        <dbReference type="ARBA" id="ARBA00023037"/>
    </source>
</evidence>
<feature type="compositionally biased region" description="Polar residues" evidence="13">
    <location>
        <begin position="1020"/>
        <end position="1032"/>
    </location>
</feature>
<dbReference type="InterPro" id="IPR000413">
    <property type="entry name" value="Integrin_alpha"/>
</dbReference>
<dbReference type="AlphaFoldDB" id="A0A8J1TKK5"/>
<reference evidence="14" key="1">
    <citation type="submission" date="2022-03" db="EMBL/GenBank/DDBJ databases">
        <authorList>
            <person name="Martin C."/>
        </authorList>
    </citation>
    <scope>NUCLEOTIDE SEQUENCE</scope>
</reference>
<keyword evidence="8 12" id="KW-0401">Integrin</keyword>
<keyword evidence="5" id="KW-0677">Repeat</keyword>
<dbReference type="GO" id="GO:0007229">
    <property type="term" value="P:integrin-mediated signaling pathway"/>
    <property type="evidence" value="ECO:0007669"/>
    <property type="project" value="UniProtKB-KW"/>
</dbReference>
<comment type="caution">
    <text evidence="14">The sequence shown here is derived from an EMBL/GenBank/DDBJ whole genome shotgun (WGS) entry which is preliminary data.</text>
</comment>
<dbReference type="Pfam" id="PF08441">
    <property type="entry name" value="Integrin_A_Ig_1"/>
    <property type="match status" value="1"/>
</dbReference>
<dbReference type="SMART" id="SM00191">
    <property type="entry name" value="Int_alpha"/>
    <property type="match status" value="5"/>
</dbReference>
<evidence type="ECO:0000256" key="3">
    <source>
        <dbReference type="ARBA" id="ARBA00022692"/>
    </source>
</evidence>
<comment type="similarity">
    <text evidence="2 12">Belongs to the integrin alpha chain family.</text>
</comment>
<dbReference type="GO" id="GO:0005178">
    <property type="term" value="F:integrin binding"/>
    <property type="evidence" value="ECO:0007669"/>
    <property type="project" value="TreeGrafter"/>
</dbReference>
<sequence length="1052" mass="117591">MELFLSLWTVCFILVDLLYVTFGFNVDLRLPVIHKGQQQGSYFGYSVAQHIDRNNNWLLVGAPLTQTGQEQIVKGGAVLRCKVNRANDCQPIPFDLRGNNIQWNGRDFVQMEDKSNQWFGATVHSSGRDGKIVACAPRYVYFSQDLNRREPVGTCYTSSSTVTEFREYSPCRNEYWGYHRQGSCQTGLSAVLTSDGSHLIMGAVGSHYWQGQIFAQSLNRDDTLTETPERDASEDDTLMGYSIATGEFTGNNAEDYVTGIPKGGQLKGQIVIFDDDLDQLRNITGDQIGSYFGSSLAASDFNGDGFDDFAVGAPFYTEEFGQKEEVGRVYIYYQTKRNKFKPHKSDILVGFASKSRFGMSLAAIGDINNDKFKDLAIGAPYGGEDGNGAVYFFHGSSKGIQEKHSQVIYAADVHPSIKTFGWSIAGGYDMDSNFYPDVLVGAYASDNAVLLKTRPIIRITTEVTIVPQIINLENKMCTLASGDRVTCVSITTCMTYTGLGVPQQIELYVDWKLDPEKNVSRRVYYLNKERQYTESKTIRLFKTVKWCNTTNVYIKNNIRDKLSPIDVDVNYRLREDTFVRRRKFLIPILDSYIPTTTRGSAQTLKNCGEDNVCIPDLIVTAEGITKEHIHGNTNPVDLRVAVKNIGEDAFEAQLTLHLPHGTKYTRIFDVSSLVSVSCTSVELEEGNFVVCDIGNPLPGYQNVAFTISVSPSQINSTVERLRFLLQANSSNVENQTLVNDNYALADIPVTASARIQLTGVSKPEQLIYNTSQITHIQPTIDTHIGPQLIHLFEVRNFGPSTIASTQVEILWPSQFETGGHLFYLTEIPQIIIGNGECTTDVVNPANVSVTISGEDEVSALLKAKLESSRQRRAVGDDLAHRLRCTSKWCSIIMCRIRSMEKGENALIQVRSRLWLNSFNTKERQQSVVISSEALAQVMRMPYKVKPTEYSLDTTQVSTYVGASDVKPQSKSIAIWIIIVAAIAGLLLLILLVICFWKCGFFKRRKHEDQDEMIPEKEKMNPNQEISAGQNGKNGHDAGYRLHYYGNVHDDEL</sequence>
<dbReference type="PROSITE" id="PS00242">
    <property type="entry name" value="INTEGRIN_ALPHA"/>
    <property type="match status" value="1"/>
</dbReference>
<dbReference type="InterPro" id="IPR028994">
    <property type="entry name" value="Integrin_alpha_N"/>
</dbReference>
<dbReference type="InterPro" id="IPR032695">
    <property type="entry name" value="Integrin_dom_sf"/>
</dbReference>
<dbReference type="Pfam" id="PF01839">
    <property type="entry name" value="FG-GAP"/>
    <property type="match status" value="2"/>
</dbReference>
<dbReference type="InterPro" id="IPR013649">
    <property type="entry name" value="Integrin_alpha_Ig-like_1"/>
</dbReference>
<dbReference type="Gene3D" id="2.60.40.1460">
    <property type="entry name" value="Integrin domains. Chain A, domain 2"/>
    <property type="match status" value="1"/>
</dbReference>
<protein>
    <submittedName>
        <fullName evidence="14">Uncharacterized protein</fullName>
    </submittedName>
</protein>
<dbReference type="OrthoDB" id="5317514at2759"/>
<evidence type="ECO:0000313" key="14">
    <source>
        <dbReference type="EMBL" id="CAH1801714.1"/>
    </source>
</evidence>
<keyword evidence="3 12" id="KW-0812">Transmembrane</keyword>
<evidence type="ECO:0000256" key="10">
    <source>
        <dbReference type="ARBA" id="ARBA00023170"/>
    </source>
</evidence>
<evidence type="ECO:0000256" key="5">
    <source>
        <dbReference type="ARBA" id="ARBA00022737"/>
    </source>
</evidence>
<keyword evidence="7 12" id="KW-1133">Transmembrane helix</keyword>
<dbReference type="Proteomes" id="UP000749559">
    <property type="component" value="Unassembled WGS sequence"/>
</dbReference>
<dbReference type="GO" id="GO:0007160">
    <property type="term" value="P:cell-matrix adhesion"/>
    <property type="evidence" value="ECO:0007669"/>
    <property type="project" value="TreeGrafter"/>
</dbReference>
<feature type="transmembrane region" description="Helical" evidence="12">
    <location>
        <begin position="972"/>
        <end position="996"/>
    </location>
</feature>
<evidence type="ECO:0000256" key="12">
    <source>
        <dbReference type="RuleBase" id="RU003762"/>
    </source>
</evidence>
<dbReference type="InterPro" id="IPR048285">
    <property type="entry name" value="Integrin_alpha_Ig-like_2"/>
</dbReference>
<keyword evidence="15" id="KW-1185">Reference proteome</keyword>
<dbReference type="PRINTS" id="PR01185">
    <property type="entry name" value="INTEGRINA"/>
</dbReference>
<dbReference type="Gene3D" id="2.60.40.1510">
    <property type="entry name" value="ntegrin, alpha v. Chain A, domain 3"/>
    <property type="match status" value="1"/>
</dbReference>